<keyword evidence="12" id="KW-1185">Reference proteome</keyword>
<feature type="domain" description="Nse4/EID protein Nse3/MAGE-binding" evidence="10">
    <location>
        <begin position="106"/>
        <end position="158"/>
    </location>
</feature>
<feature type="region of interest" description="Disordered" evidence="8">
    <location>
        <begin position="1"/>
        <end position="54"/>
    </location>
</feature>
<reference evidence="11" key="2">
    <citation type="journal article" date="2019" name="IMA Fungus">
        <title>Genome sequencing and comparison of five Tilletia species to identify candidate genes for the detection of regulated species infecting wheat.</title>
        <authorList>
            <person name="Nguyen H.D.T."/>
            <person name="Sultana T."/>
            <person name="Kesanakurti P."/>
            <person name="Hambleton S."/>
        </authorList>
    </citation>
    <scope>NUCLEOTIDE SEQUENCE</scope>
    <source>
        <strain evidence="11">DAOMC 236426</strain>
    </source>
</reference>
<feature type="domain" description="Non-structural maintenance of chromosome element 4 C-terminal" evidence="9">
    <location>
        <begin position="255"/>
        <end position="342"/>
    </location>
</feature>
<comment type="function">
    <text evidence="7">Component of the SMC5-SMC6 complex, that promotes sister chromatid alignment after DNA damage and facilitates double-stranded DNA breaks (DSBs) repair via homologous recombination between sister chromatids.</text>
</comment>
<dbReference type="GO" id="GO:0005634">
    <property type="term" value="C:nucleus"/>
    <property type="evidence" value="ECO:0007669"/>
    <property type="project" value="UniProtKB-SubCell"/>
</dbReference>
<dbReference type="GO" id="GO:0030915">
    <property type="term" value="C:Smc5-Smc6 complex"/>
    <property type="evidence" value="ECO:0007669"/>
    <property type="project" value="UniProtKB-UniRule"/>
</dbReference>
<keyword evidence="3 7" id="KW-0227">DNA damage</keyword>
<dbReference type="Pfam" id="PF15412">
    <property type="entry name" value="Nse4-Nse3_bdg"/>
    <property type="match status" value="1"/>
</dbReference>
<keyword evidence="4 7" id="KW-0233">DNA recombination</keyword>
<name>A0A8X7SYZ8_9BASI</name>
<dbReference type="Pfam" id="PF08743">
    <property type="entry name" value="Nse4_C"/>
    <property type="match status" value="1"/>
</dbReference>
<keyword evidence="6 7" id="KW-0539">Nucleus</keyword>
<evidence type="ECO:0000313" key="12">
    <source>
        <dbReference type="Proteomes" id="UP000077684"/>
    </source>
</evidence>
<accession>A0A8X7SYZ8</accession>
<feature type="compositionally biased region" description="Polar residues" evidence="8">
    <location>
        <begin position="1"/>
        <end position="21"/>
    </location>
</feature>
<comment type="caution">
    <text evidence="11">The sequence shown here is derived from an EMBL/GenBank/DDBJ whole genome shotgun (WGS) entry which is preliminary data.</text>
</comment>
<evidence type="ECO:0000256" key="6">
    <source>
        <dbReference type="ARBA" id="ARBA00023242"/>
    </source>
</evidence>
<dbReference type="InterPro" id="IPR027786">
    <property type="entry name" value="Nse4/EID"/>
</dbReference>
<dbReference type="EMBL" id="LWDE02000173">
    <property type="protein sequence ID" value="KAE8252281.1"/>
    <property type="molecule type" value="Genomic_DNA"/>
</dbReference>
<reference evidence="11" key="1">
    <citation type="submission" date="2016-04" db="EMBL/GenBank/DDBJ databases">
        <authorList>
            <person name="Nguyen H.D."/>
            <person name="Samba Siva P."/>
            <person name="Cullis J."/>
            <person name="Levesque C.A."/>
            <person name="Hambleton S."/>
        </authorList>
    </citation>
    <scope>NUCLEOTIDE SEQUENCE</scope>
    <source>
        <strain evidence="11">DAOMC 236426</strain>
    </source>
</reference>
<comment type="subunit">
    <text evidence="7">Component of the SMC5-SMC6 complex.</text>
</comment>
<evidence type="ECO:0000256" key="4">
    <source>
        <dbReference type="ARBA" id="ARBA00023172"/>
    </source>
</evidence>
<dbReference type="InterPro" id="IPR014854">
    <property type="entry name" value="Nse4_C"/>
</dbReference>
<organism evidence="11 12">
    <name type="scientific">Tilletia controversa</name>
    <name type="common">dwarf bunt fungus</name>
    <dbReference type="NCBI Taxonomy" id="13291"/>
    <lineage>
        <taxon>Eukaryota</taxon>
        <taxon>Fungi</taxon>
        <taxon>Dikarya</taxon>
        <taxon>Basidiomycota</taxon>
        <taxon>Ustilaginomycotina</taxon>
        <taxon>Exobasidiomycetes</taxon>
        <taxon>Tilletiales</taxon>
        <taxon>Tilletiaceae</taxon>
        <taxon>Tilletia</taxon>
    </lineage>
</organism>
<evidence type="ECO:0000259" key="9">
    <source>
        <dbReference type="Pfam" id="PF08743"/>
    </source>
</evidence>
<dbReference type="Proteomes" id="UP000077684">
    <property type="component" value="Unassembled WGS sequence"/>
</dbReference>
<dbReference type="GO" id="GO:0006281">
    <property type="term" value="P:DNA repair"/>
    <property type="evidence" value="ECO:0007669"/>
    <property type="project" value="UniProtKB-UniRule"/>
</dbReference>
<evidence type="ECO:0000256" key="7">
    <source>
        <dbReference type="RuleBase" id="RU365071"/>
    </source>
</evidence>
<protein>
    <recommendedName>
        <fullName evidence="7">Non-structural maintenance of chromosomes element 4</fullName>
    </recommendedName>
</protein>
<comment type="subcellular location">
    <subcellularLocation>
        <location evidence="1 7">Nucleus</location>
    </subcellularLocation>
</comment>
<evidence type="ECO:0000256" key="8">
    <source>
        <dbReference type="SAM" id="MobiDB-lite"/>
    </source>
</evidence>
<evidence type="ECO:0000256" key="2">
    <source>
        <dbReference type="ARBA" id="ARBA00008997"/>
    </source>
</evidence>
<dbReference type="AlphaFoldDB" id="A0A8X7SYZ8"/>
<dbReference type="PANTHER" id="PTHR16140">
    <property type="entry name" value="NON-STRUCTURAL MAINTENANCE OF CHROMOSOMES ELEMENT 4"/>
    <property type="match status" value="1"/>
</dbReference>
<evidence type="ECO:0000259" key="10">
    <source>
        <dbReference type="Pfam" id="PF15412"/>
    </source>
</evidence>
<dbReference type="InterPro" id="IPR029225">
    <property type="entry name" value="Nse4_Nse3-bd"/>
</dbReference>
<evidence type="ECO:0000256" key="1">
    <source>
        <dbReference type="ARBA" id="ARBA00004123"/>
    </source>
</evidence>
<keyword evidence="5 7" id="KW-0234">DNA repair</keyword>
<feature type="compositionally biased region" description="Polar residues" evidence="8">
    <location>
        <begin position="33"/>
        <end position="46"/>
    </location>
</feature>
<gene>
    <name evidence="11" type="ORF">A4X06_0g2304</name>
</gene>
<comment type="similarity">
    <text evidence="2 7">Belongs to the NSE4 family.</text>
</comment>
<evidence type="ECO:0000256" key="3">
    <source>
        <dbReference type="ARBA" id="ARBA00022763"/>
    </source>
</evidence>
<evidence type="ECO:0000313" key="11">
    <source>
        <dbReference type="EMBL" id="KAE8252281.1"/>
    </source>
</evidence>
<sequence length="359" mass="40345">MARGTQDSSQAGPSRSQQDPDASQPMDVDGDSKSFSQSQAQATAKNAFQDANEKRELRKKYRGLLAAAEDARKEITDQTSESLTSMLKQTDDLFNKVKAPSEGILDARLLGQMVDIGTHMARTLKTNADAFDTDSFLSRVARVVGGQVRSGARRGADDLDDDEAVLAANEWNWDELGRLAAKHSRRAVSLDFLLGPLQAKPKERKQTERTKKVKEKVGVAVRPEELKDTDIQRSENETTVMVRQIANLLEEVGEVHLFNFVVDPTSFSNTVENLFYVSFLVRDGKVSVDFDDKTNEPMLMRTEPPRDEDFQQGLTKRQLVVEFDMKLYKDIIETYDITESIIPTRKEAKKEATSGRWYG</sequence>
<dbReference type="GO" id="GO:0006310">
    <property type="term" value="P:DNA recombination"/>
    <property type="evidence" value="ECO:0007669"/>
    <property type="project" value="UniProtKB-UniRule"/>
</dbReference>
<evidence type="ECO:0000256" key="5">
    <source>
        <dbReference type="ARBA" id="ARBA00023204"/>
    </source>
</evidence>
<dbReference type="PANTHER" id="PTHR16140:SF0">
    <property type="entry name" value="NON-STRUCTURAL MAINTENANCE OF CHROMOSOMES ELEMENT 4"/>
    <property type="match status" value="1"/>
</dbReference>
<proteinExistence type="inferred from homology"/>